<organism evidence="2">
    <name type="scientific">marine sediment metagenome</name>
    <dbReference type="NCBI Taxonomy" id="412755"/>
    <lineage>
        <taxon>unclassified sequences</taxon>
        <taxon>metagenomes</taxon>
        <taxon>ecological metagenomes</taxon>
    </lineage>
</organism>
<gene>
    <name evidence="2" type="ORF">S06H3_40314</name>
</gene>
<feature type="non-terminal residue" evidence="2">
    <location>
        <position position="1"/>
    </location>
</feature>
<keyword evidence="1" id="KW-1133">Transmembrane helix</keyword>
<keyword evidence="1" id="KW-0812">Transmembrane</keyword>
<comment type="caution">
    <text evidence="2">The sequence shown here is derived from an EMBL/GenBank/DDBJ whole genome shotgun (WGS) entry which is preliminary data.</text>
</comment>
<feature type="non-terminal residue" evidence="2">
    <location>
        <position position="267"/>
    </location>
</feature>
<feature type="transmembrane region" description="Helical" evidence="1">
    <location>
        <begin position="122"/>
        <end position="141"/>
    </location>
</feature>
<feature type="transmembrane region" description="Helical" evidence="1">
    <location>
        <begin position="172"/>
        <end position="190"/>
    </location>
</feature>
<reference evidence="2" key="1">
    <citation type="journal article" date="2014" name="Front. Microbiol.">
        <title>High frequency of phylogenetically diverse reductive dehalogenase-homologous genes in deep subseafloor sedimentary metagenomes.</title>
        <authorList>
            <person name="Kawai M."/>
            <person name="Futagami T."/>
            <person name="Toyoda A."/>
            <person name="Takaki Y."/>
            <person name="Nishi S."/>
            <person name="Hori S."/>
            <person name="Arai W."/>
            <person name="Tsubouchi T."/>
            <person name="Morono Y."/>
            <person name="Uchiyama I."/>
            <person name="Ito T."/>
            <person name="Fujiyama A."/>
            <person name="Inagaki F."/>
            <person name="Takami H."/>
        </authorList>
    </citation>
    <scope>NUCLEOTIDE SEQUENCE</scope>
    <source>
        <strain evidence="2">Expedition CK06-06</strain>
    </source>
</reference>
<feature type="transmembrane region" description="Helical" evidence="1">
    <location>
        <begin position="61"/>
        <end position="81"/>
    </location>
</feature>
<proteinExistence type="predicted"/>
<evidence type="ECO:0000313" key="2">
    <source>
        <dbReference type="EMBL" id="GAI36488.1"/>
    </source>
</evidence>
<dbReference type="EMBL" id="BARV01024731">
    <property type="protein sequence ID" value="GAI36488.1"/>
    <property type="molecule type" value="Genomic_DNA"/>
</dbReference>
<accession>X1MYY2</accession>
<name>X1MYY2_9ZZZZ</name>
<feature type="transmembrane region" description="Helical" evidence="1">
    <location>
        <begin position="32"/>
        <end position="49"/>
    </location>
</feature>
<keyword evidence="1" id="KW-0472">Membrane</keyword>
<evidence type="ECO:0000256" key="1">
    <source>
        <dbReference type="SAM" id="Phobius"/>
    </source>
</evidence>
<feature type="transmembrane region" description="Helical" evidence="1">
    <location>
        <begin position="147"/>
        <end position="165"/>
    </location>
</feature>
<protein>
    <submittedName>
        <fullName evidence="2">Uncharacterized protein</fullName>
    </submittedName>
</protein>
<dbReference type="AlphaFoldDB" id="X1MYY2"/>
<feature type="transmembrane region" description="Helical" evidence="1">
    <location>
        <begin position="245"/>
        <end position="266"/>
    </location>
</feature>
<feature type="transmembrane region" description="Helical" evidence="1">
    <location>
        <begin position="217"/>
        <end position="238"/>
    </location>
</feature>
<sequence>FCLGWTLTDAALLSADVIHAPEEHIPHAVRRALTNLLSSLALVMATVLIGSEHGHTRFSDLVLTGIPLKLLTLAALLRLGLYPLPGSLRRRPATYVASICTGGYLWLRIASFIPGQAAGYHWLVALCSAGLLAGGLLAALSDSWASAWPYLLLGEIASLVLAPLLDPVAGRAVAWILAINAALCIGLIGVDDQAPSTATTSRWYPVVKEHWSRLPRAIGLMSLAGWPVTLGFTAHWCYLRLCRSAGLSGLALLASLTYLLASLPVWR</sequence>
<feature type="transmembrane region" description="Helical" evidence="1">
    <location>
        <begin position="93"/>
        <end position="110"/>
    </location>
</feature>